<reference evidence="2 3" key="1">
    <citation type="journal article" date="2016" name="Nat. Commun.">
        <title>Thousands of microbial genomes shed light on interconnected biogeochemical processes in an aquifer system.</title>
        <authorList>
            <person name="Anantharaman K."/>
            <person name="Brown C.T."/>
            <person name="Hug L.A."/>
            <person name="Sharon I."/>
            <person name="Castelle C.J."/>
            <person name="Probst A.J."/>
            <person name="Thomas B.C."/>
            <person name="Singh A."/>
            <person name="Wilkins M.J."/>
            <person name="Karaoz U."/>
            <person name="Brodie E.L."/>
            <person name="Williams K.H."/>
            <person name="Hubbard S.S."/>
            <person name="Banfield J.F."/>
        </authorList>
    </citation>
    <scope>NUCLEOTIDE SEQUENCE [LARGE SCALE GENOMIC DNA]</scope>
</reference>
<gene>
    <name evidence="2" type="ORF">A3K06_03355</name>
</gene>
<dbReference type="AlphaFoldDB" id="A0A1F5NB29"/>
<evidence type="ECO:0000313" key="3">
    <source>
        <dbReference type="Proteomes" id="UP000176547"/>
    </source>
</evidence>
<protein>
    <recommendedName>
        <fullName evidence="1">Transcriptional repressor PaaX-like central Cas2-like domain-containing protein</fullName>
    </recommendedName>
</protein>
<dbReference type="EMBL" id="MFEG01000048">
    <property type="protein sequence ID" value="OGE74630.1"/>
    <property type="molecule type" value="Genomic_DNA"/>
</dbReference>
<evidence type="ECO:0000313" key="2">
    <source>
        <dbReference type="EMBL" id="OGE74630.1"/>
    </source>
</evidence>
<dbReference type="Pfam" id="PF20803">
    <property type="entry name" value="PaaX_M"/>
    <property type="match status" value="1"/>
</dbReference>
<dbReference type="PANTHER" id="PTHR30319">
    <property type="entry name" value="PHENYLACETIC ACID REGULATOR-RELATED TRANSCRIPTIONAL REPRESSOR"/>
    <property type="match status" value="1"/>
</dbReference>
<name>A0A1F5NB29_9BACT</name>
<comment type="caution">
    <text evidence="2">The sequence shown here is derived from an EMBL/GenBank/DDBJ whole genome shotgun (WGS) entry which is preliminary data.</text>
</comment>
<dbReference type="PANTHER" id="PTHR30319:SF1">
    <property type="entry name" value="TRANSCRIPTIONAL REPRESSOR PAAX"/>
    <property type="match status" value="1"/>
</dbReference>
<dbReference type="Proteomes" id="UP000176547">
    <property type="component" value="Unassembled WGS sequence"/>
</dbReference>
<proteinExistence type="predicted"/>
<dbReference type="Gene3D" id="3.30.70.2650">
    <property type="match status" value="1"/>
</dbReference>
<evidence type="ECO:0000259" key="1">
    <source>
        <dbReference type="Pfam" id="PF20803"/>
    </source>
</evidence>
<dbReference type="GO" id="GO:0006351">
    <property type="term" value="P:DNA-templated transcription"/>
    <property type="evidence" value="ECO:0007669"/>
    <property type="project" value="TreeGrafter"/>
</dbReference>
<accession>A0A1F5NB29</accession>
<dbReference type="InterPro" id="IPR048846">
    <property type="entry name" value="PaaX-like_central"/>
</dbReference>
<sequence>MRRGRKLSQKSLQILNSVLYAGLRTFSDIVEGGHEYDRRLYRATYKAIFGLRNNGYLQIRKDRNNKSFFHLTPKGKLSILKYLHLEKLMSKKWDHRWRVIVFDIPENLKKWREYLRKELKDLGFLPLQESVYITPFPVTGELDELLKARNLRKYFRYLTVTEIDGIDDLQRQFKIK</sequence>
<organism evidence="2 3">
    <name type="scientific">Candidatus Doudnabacteria bacterium RIFCSPHIGHO2_01_52_17</name>
    <dbReference type="NCBI Taxonomy" id="1817820"/>
    <lineage>
        <taxon>Bacteria</taxon>
        <taxon>Candidatus Doudnaibacteriota</taxon>
    </lineage>
</organism>
<feature type="domain" description="Transcriptional repressor PaaX-like central Cas2-like" evidence="1">
    <location>
        <begin position="91"/>
        <end position="167"/>
    </location>
</feature>